<dbReference type="VEuPathDB" id="VectorBase:CPIJ007032"/>
<dbReference type="KEGG" id="cqu:CpipJ_CPIJ007032"/>
<dbReference type="OrthoDB" id="199913at2759"/>
<name>B0WIM7_CULQU</name>
<dbReference type="PANTHER" id="PTHR11610">
    <property type="entry name" value="LIPASE"/>
    <property type="match status" value="1"/>
</dbReference>
<gene>
    <name evidence="8" type="primary">6038862</name>
    <name evidence="7" type="ORF">CpipJ_CPIJ007032</name>
</gene>
<dbReference type="Proteomes" id="UP000002320">
    <property type="component" value="Unassembled WGS sequence"/>
</dbReference>
<dbReference type="InterPro" id="IPR013818">
    <property type="entry name" value="Lipase"/>
</dbReference>
<dbReference type="PRINTS" id="PR00821">
    <property type="entry name" value="TAGLIPASE"/>
</dbReference>
<evidence type="ECO:0000313" key="8">
    <source>
        <dbReference type="EnsemblMetazoa" id="CPIJ007032-PA"/>
    </source>
</evidence>
<dbReference type="Gene3D" id="3.40.50.1820">
    <property type="entry name" value="alpha/beta hydrolase"/>
    <property type="match status" value="1"/>
</dbReference>
<dbReference type="VEuPathDB" id="VectorBase:CQUJHB007227"/>
<dbReference type="InterPro" id="IPR029058">
    <property type="entry name" value="AB_hydrolase_fold"/>
</dbReference>
<dbReference type="AlphaFoldDB" id="B0WIM7"/>
<dbReference type="HOGENOM" id="CLU_027171_2_3_1"/>
<evidence type="ECO:0000256" key="2">
    <source>
        <dbReference type="ARBA" id="ARBA00010701"/>
    </source>
</evidence>
<evidence type="ECO:0000256" key="5">
    <source>
        <dbReference type="SAM" id="SignalP"/>
    </source>
</evidence>
<dbReference type="EMBL" id="DS231951">
    <property type="protein sequence ID" value="EDS28604.1"/>
    <property type="molecule type" value="Genomic_DNA"/>
</dbReference>
<dbReference type="SUPFAM" id="SSF53474">
    <property type="entry name" value="alpha/beta-Hydrolases"/>
    <property type="match status" value="1"/>
</dbReference>
<dbReference type="InParanoid" id="B0WIM7"/>
<dbReference type="OMA" id="WCANSES"/>
<dbReference type="Pfam" id="PF00151">
    <property type="entry name" value="Lipase"/>
    <property type="match status" value="1"/>
</dbReference>
<sequence>MFVTCFLIFILSTPIAEISCGLFNIFDPKVDGNVYQMWDLLFLLTKNNIKFLLSGKDTTPIEQAVTFWCANSESRVLQQAFPNNSRIKHNINPTKPMHIITHGWLDNPNRNWVQATARNLLEHLDTNVCIVGWRNLAHYYYSLTARVHTVKVSTHLTQFIGYLNDLGLPLKNITLIGHSLGAHISGQVGHNFHGQIGAIYGLDPPELLFSVARGHQFRLDRSDARYVQMIIVTRNAGGLRRPDGHENFFPNGGVFPQPNCVLPLFESAEFSDLLFCSHLHVTTLFRLSIVPGNAFVGRECASYGAFLHKRCASDRTNRLGIYSDRSGGDFYLKTSWFSPFVSSKNERFLPKMVS</sequence>
<dbReference type="PANTHER" id="PTHR11610:SF178">
    <property type="entry name" value="LIPASE MEMBER H-A-LIKE PROTEIN"/>
    <property type="match status" value="1"/>
</dbReference>
<evidence type="ECO:0000259" key="6">
    <source>
        <dbReference type="Pfam" id="PF00151"/>
    </source>
</evidence>
<evidence type="ECO:0000256" key="1">
    <source>
        <dbReference type="ARBA" id="ARBA00004613"/>
    </source>
</evidence>
<dbReference type="InterPro" id="IPR000734">
    <property type="entry name" value="TAG_lipase"/>
</dbReference>
<comment type="similarity">
    <text evidence="2 4">Belongs to the AB hydrolase superfamily. Lipase family.</text>
</comment>
<proteinExistence type="inferred from homology"/>
<keyword evidence="3" id="KW-0964">Secreted</keyword>
<dbReference type="eggNOG" id="ENOG502RYX8">
    <property type="taxonomic scope" value="Eukaryota"/>
</dbReference>
<organism>
    <name type="scientific">Culex quinquefasciatus</name>
    <name type="common">Southern house mosquito</name>
    <name type="synonym">Culex pungens</name>
    <dbReference type="NCBI Taxonomy" id="7176"/>
    <lineage>
        <taxon>Eukaryota</taxon>
        <taxon>Metazoa</taxon>
        <taxon>Ecdysozoa</taxon>
        <taxon>Arthropoda</taxon>
        <taxon>Hexapoda</taxon>
        <taxon>Insecta</taxon>
        <taxon>Pterygota</taxon>
        <taxon>Neoptera</taxon>
        <taxon>Endopterygota</taxon>
        <taxon>Diptera</taxon>
        <taxon>Nematocera</taxon>
        <taxon>Culicoidea</taxon>
        <taxon>Culicidae</taxon>
        <taxon>Culicinae</taxon>
        <taxon>Culicini</taxon>
        <taxon>Culex</taxon>
        <taxon>Culex</taxon>
    </lineage>
</organism>
<evidence type="ECO:0000313" key="7">
    <source>
        <dbReference type="EMBL" id="EDS28604.1"/>
    </source>
</evidence>
<reference evidence="7" key="1">
    <citation type="submission" date="2007-03" db="EMBL/GenBank/DDBJ databases">
        <title>Annotation of Culex pipiens quinquefasciatus.</title>
        <authorList>
            <consortium name="The Broad Institute Genome Sequencing Platform"/>
            <person name="Atkinson P.W."/>
            <person name="Hemingway J."/>
            <person name="Christensen B.M."/>
            <person name="Higgs S."/>
            <person name="Kodira C."/>
            <person name="Hannick L."/>
            <person name="Megy K."/>
            <person name="O'Leary S."/>
            <person name="Pearson M."/>
            <person name="Haas B.J."/>
            <person name="Mauceli E."/>
            <person name="Wortman J.R."/>
            <person name="Lee N.H."/>
            <person name="Guigo R."/>
            <person name="Stanke M."/>
            <person name="Alvarado L."/>
            <person name="Amedeo P."/>
            <person name="Antoine C.H."/>
            <person name="Arensburger P."/>
            <person name="Bidwell S.L."/>
            <person name="Crawford M."/>
            <person name="Camaro F."/>
            <person name="Devon K."/>
            <person name="Engels R."/>
            <person name="Hammond M."/>
            <person name="Howarth C."/>
            <person name="Koehrsen M."/>
            <person name="Lawson D."/>
            <person name="Montgomery P."/>
            <person name="Nene V."/>
            <person name="Nusbaum C."/>
            <person name="Puiu D."/>
            <person name="Romero-Severson J."/>
            <person name="Severson D.W."/>
            <person name="Shumway M."/>
            <person name="Sisk P."/>
            <person name="Stolte C."/>
            <person name="Zeng Q."/>
            <person name="Eisenstadt E."/>
            <person name="Fraser-Liggett C."/>
            <person name="Strausberg R."/>
            <person name="Galagan J."/>
            <person name="Birren B."/>
            <person name="Collins F.H."/>
        </authorList>
    </citation>
    <scope>NUCLEOTIDE SEQUENCE [LARGE SCALE GENOMIC DNA]</scope>
    <source>
        <strain evidence="7">JHB</strain>
    </source>
</reference>
<dbReference type="GO" id="GO:0016042">
    <property type="term" value="P:lipid catabolic process"/>
    <property type="evidence" value="ECO:0007669"/>
    <property type="project" value="TreeGrafter"/>
</dbReference>
<dbReference type="FunCoup" id="B0WIM7">
    <property type="interactions" value="39"/>
</dbReference>
<feature type="domain" description="Lipase" evidence="6">
    <location>
        <begin position="65"/>
        <end position="340"/>
    </location>
</feature>
<feature type="signal peptide" evidence="5">
    <location>
        <begin position="1"/>
        <end position="20"/>
    </location>
</feature>
<reference evidence="8" key="2">
    <citation type="submission" date="2021-02" db="UniProtKB">
        <authorList>
            <consortium name="EnsemblMetazoa"/>
        </authorList>
    </citation>
    <scope>IDENTIFICATION</scope>
    <source>
        <strain evidence="8">JHB</strain>
    </source>
</reference>
<keyword evidence="9" id="KW-1185">Reference proteome</keyword>
<keyword evidence="5" id="KW-0732">Signal</keyword>
<dbReference type="GO" id="GO:0005615">
    <property type="term" value="C:extracellular space"/>
    <property type="evidence" value="ECO:0007669"/>
    <property type="project" value="TreeGrafter"/>
</dbReference>
<comment type="subcellular location">
    <subcellularLocation>
        <location evidence="1">Secreted</location>
    </subcellularLocation>
</comment>
<dbReference type="EnsemblMetazoa" id="CPIJ007032-RA">
    <property type="protein sequence ID" value="CPIJ007032-PA"/>
    <property type="gene ID" value="CPIJ007032"/>
</dbReference>
<evidence type="ECO:0000256" key="4">
    <source>
        <dbReference type="RuleBase" id="RU004262"/>
    </source>
</evidence>
<evidence type="ECO:0000313" key="9">
    <source>
        <dbReference type="Proteomes" id="UP000002320"/>
    </source>
</evidence>
<evidence type="ECO:0000256" key="3">
    <source>
        <dbReference type="ARBA" id="ARBA00022525"/>
    </source>
</evidence>
<protein>
    <submittedName>
        <fullName evidence="7">Hepatic triacylglycerol lipase</fullName>
    </submittedName>
</protein>
<accession>B0WIM7</accession>
<dbReference type="GO" id="GO:0016298">
    <property type="term" value="F:lipase activity"/>
    <property type="evidence" value="ECO:0007669"/>
    <property type="project" value="InterPro"/>
</dbReference>
<feature type="chain" id="PRO_5011408075" evidence="5">
    <location>
        <begin position="21"/>
        <end position="354"/>
    </location>
</feature>